<evidence type="ECO:0000313" key="6">
    <source>
        <dbReference type="EMBL" id="TNU77380.1"/>
    </source>
</evidence>
<dbReference type="GO" id="GO:0016818">
    <property type="term" value="F:hydrolase activity, acting on acid anhydrides, in phosphorus-containing anhydrides"/>
    <property type="evidence" value="ECO:0007669"/>
    <property type="project" value="InterPro"/>
</dbReference>
<evidence type="ECO:0000256" key="3">
    <source>
        <dbReference type="ARBA" id="ARBA00022840"/>
    </source>
</evidence>
<accession>A0A5C5BGF1</accession>
<dbReference type="GO" id="GO:0006139">
    <property type="term" value="P:nucleobase-containing compound metabolic process"/>
    <property type="evidence" value="ECO:0007669"/>
    <property type="project" value="InterPro"/>
</dbReference>
<dbReference type="PANTHER" id="PTHR11472">
    <property type="entry name" value="DNA REPAIR DEAD HELICASE RAD3/XP-D SUBFAMILY MEMBER"/>
    <property type="match status" value="1"/>
</dbReference>
<gene>
    <name evidence="6" type="ORF">FH969_00380</name>
</gene>
<comment type="caution">
    <text evidence="6">The sequence shown here is derived from an EMBL/GenBank/DDBJ whole genome shotgun (WGS) entry which is preliminary data.</text>
</comment>
<proteinExistence type="inferred from homology"/>
<evidence type="ECO:0000256" key="2">
    <source>
        <dbReference type="ARBA" id="ARBA00022801"/>
    </source>
</evidence>
<evidence type="ECO:0000259" key="5">
    <source>
        <dbReference type="PROSITE" id="PS51193"/>
    </source>
</evidence>
<dbReference type="InterPro" id="IPR006555">
    <property type="entry name" value="ATP-dep_Helicase_C"/>
</dbReference>
<organism evidence="6 7">
    <name type="scientific">Miniimonas arenae</name>
    <dbReference type="NCBI Taxonomy" id="676201"/>
    <lineage>
        <taxon>Bacteria</taxon>
        <taxon>Bacillati</taxon>
        <taxon>Actinomycetota</taxon>
        <taxon>Actinomycetes</taxon>
        <taxon>Micrococcales</taxon>
        <taxon>Beutenbergiaceae</taxon>
        <taxon>Miniimonas</taxon>
    </lineage>
</organism>
<dbReference type="GO" id="GO:0003676">
    <property type="term" value="F:nucleic acid binding"/>
    <property type="evidence" value="ECO:0007669"/>
    <property type="project" value="InterPro"/>
</dbReference>
<evidence type="ECO:0000256" key="4">
    <source>
        <dbReference type="ARBA" id="ARBA00038058"/>
    </source>
</evidence>
<protein>
    <submittedName>
        <fullName evidence="6">ATP-dependent DNA helicase</fullName>
    </submittedName>
</protein>
<comment type="similarity">
    <text evidence="4">Belongs to the helicase family. DinG subfamily.</text>
</comment>
<keyword evidence="3" id="KW-0067">ATP-binding</keyword>
<reference evidence="6 7" key="1">
    <citation type="submission" date="2019-06" db="EMBL/GenBank/DDBJ databases">
        <title>Draft genome sequence of Miniimonas arenae KCTC 19750T isolated from sea sand.</title>
        <authorList>
            <person name="Park S.-J."/>
        </authorList>
    </citation>
    <scope>NUCLEOTIDE SEQUENCE [LARGE SCALE GENOMIC DNA]</scope>
    <source>
        <strain evidence="6 7">KCTC 19750</strain>
    </source>
</reference>
<keyword evidence="6" id="KW-0347">Helicase</keyword>
<dbReference type="SUPFAM" id="SSF52540">
    <property type="entry name" value="P-loop containing nucleoside triphosphate hydrolases"/>
    <property type="match status" value="1"/>
</dbReference>
<dbReference type="InterPro" id="IPR045028">
    <property type="entry name" value="DinG/Rad3-like"/>
</dbReference>
<dbReference type="PANTHER" id="PTHR11472:SF34">
    <property type="entry name" value="REGULATOR OF TELOMERE ELONGATION HELICASE 1"/>
    <property type="match status" value="1"/>
</dbReference>
<dbReference type="SMART" id="SM00491">
    <property type="entry name" value="HELICc2"/>
    <property type="match status" value="1"/>
</dbReference>
<dbReference type="EMBL" id="VENP01000001">
    <property type="protein sequence ID" value="TNU77380.1"/>
    <property type="molecule type" value="Genomic_DNA"/>
</dbReference>
<keyword evidence="1" id="KW-0547">Nucleotide-binding</keyword>
<dbReference type="Gene3D" id="3.40.50.300">
    <property type="entry name" value="P-loop containing nucleotide triphosphate hydrolases"/>
    <property type="match status" value="2"/>
</dbReference>
<feature type="domain" description="Helicase ATP-binding" evidence="5">
    <location>
        <begin position="1"/>
        <end position="278"/>
    </location>
</feature>
<dbReference type="OrthoDB" id="9805194at2"/>
<name>A0A5C5BGF1_9MICO</name>
<dbReference type="Pfam" id="PF13307">
    <property type="entry name" value="Helicase_C_2"/>
    <property type="match status" value="1"/>
</dbReference>
<dbReference type="InterPro" id="IPR014013">
    <property type="entry name" value="Helic_SF1/SF2_ATP-bd_DinG/Rad3"/>
</dbReference>
<dbReference type="GO" id="GO:0005524">
    <property type="term" value="F:ATP binding"/>
    <property type="evidence" value="ECO:0007669"/>
    <property type="project" value="UniProtKB-KW"/>
</dbReference>
<dbReference type="PROSITE" id="PS51193">
    <property type="entry name" value="HELICASE_ATP_BIND_2"/>
    <property type="match status" value="1"/>
</dbReference>
<dbReference type="Proteomes" id="UP000313849">
    <property type="component" value="Unassembled WGS sequence"/>
</dbReference>
<evidence type="ECO:0000256" key="1">
    <source>
        <dbReference type="ARBA" id="ARBA00022741"/>
    </source>
</evidence>
<sequence length="624" mass="65892">MAHGVWDALEDRVPLLVEAGTGTGKSLAYLVPAVVHAVTRNERVVVSTATLALQRQVLIKDLPLVSGALEPLLPRAPQVALLKGWHNYLCRHRLDGGYPDEAPGLFALDLATEHPAGAEEESLGEQVVRLRTWAEETETGDRDDLVPGVSDRAWRQVSVPAMDCLGPRCPLLAECFPERAKVAAHAADVVVTNHAILGIAASGSPGVLPEHQAVVVDEAHELAARARAAATAELSAASVGRTARMVRRHAGAVVASLDDAADALSAALAEVPPGRLPSGLSVELEGIVTLLGAALREALTATKPASGAAPDGALQMARSALTVGVEIVDRLLSDAVAQRRDVLWCEELTDGSRRLRVAPLEVAGLVAEHLLTDRGAVLTSATLRIGGTFEGAAHDVGLHGADTYRELTVPGPFDYRRQAIRYVAAHLPAPGPTPSDAMLEELVSLVTASGGGALGLFSSRRAAELAAAHVRAATGLEVLCQGDDVLATLVARFRENDATSLFGTLSLWQGVDVPGRTNRLVVIDRIPFPRPDDPVVQARSEVAARRGKNEFLTVSAAHAALLLAQGVGRLVRSTQDRGVVAILDSRLVRARYGGFLERSLPPMWPTRDGEIARGALRRLAAESH</sequence>
<dbReference type="InterPro" id="IPR027417">
    <property type="entry name" value="P-loop_NTPase"/>
</dbReference>
<keyword evidence="7" id="KW-1185">Reference proteome</keyword>
<dbReference type="GO" id="GO:0003678">
    <property type="term" value="F:DNA helicase activity"/>
    <property type="evidence" value="ECO:0007669"/>
    <property type="project" value="TreeGrafter"/>
</dbReference>
<dbReference type="AlphaFoldDB" id="A0A5C5BGF1"/>
<keyword evidence="2" id="KW-0378">Hydrolase</keyword>
<evidence type="ECO:0000313" key="7">
    <source>
        <dbReference type="Proteomes" id="UP000313849"/>
    </source>
</evidence>